<keyword evidence="1" id="KW-1133">Transmembrane helix</keyword>
<dbReference type="AlphaFoldDB" id="A0A7D4TKQ8"/>
<feature type="domain" description="Peptidase M56" evidence="2">
    <location>
        <begin position="173"/>
        <end position="266"/>
    </location>
</feature>
<gene>
    <name evidence="3" type="ORF">HQ865_03795</name>
</gene>
<name>A0A7D4TKQ8_9SPHI</name>
<keyword evidence="1" id="KW-0472">Membrane</keyword>
<dbReference type="Proteomes" id="UP000505355">
    <property type="component" value="Chromosome"/>
</dbReference>
<feature type="transmembrane region" description="Helical" evidence="1">
    <location>
        <begin position="6"/>
        <end position="22"/>
    </location>
</feature>
<feature type="transmembrane region" description="Helical" evidence="1">
    <location>
        <begin position="96"/>
        <end position="120"/>
    </location>
</feature>
<dbReference type="CDD" id="cd07341">
    <property type="entry name" value="M56_BlaR1_MecR1_like"/>
    <property type="match status" value="1"/>
</dbReference>
<dbReference type="EMBL" id="CP054139">
    <property type="protein sequence ID" value="QKJ28913.1"/>
    <property type="molecule type" value="Genomic_DNA"/>
</dbReference>
<proteinExistence type="predicted"/>
<feature type="transmembrane region" description="Helical" evidence="1">
    <location>
        <begin position="34"/>
        <end position="52"/>
    </location>
</feature>
<dbReference type="KEGG" id="mmab:HQ865_03795"/>
<dbReference type="Pfam" id="PF05569">
    <property type="entry name" value="Peptidase_M56"/>
    <property type="match status" value="1"/>
</dbReference>
<organism evidence="3 4">
    <name type="scientific">Mucilaginibacter mali</name>
    <dbReference type="NCBI Taxonomy" id="2740462"/>
    <lineage>
        <taxon>Bacteria</taxon>
        <taxon>Pseudomonadati</taxon>
        <taxon>Bacteroidota</taxon>
        <taxon>Sphingobacteriia</taxon>
        <taxon>Sphingobacteriales</taxon>
        <taxon>Sphingobacteriaceae</taxon>
        <taxon>Mucilaginibacter</taxon>
    </lineage>
</organism>
<dbReference type="PANTHER" id="PTHR34978:SF3">
    <property type="entry name" value="SLR0241 PROTEIN"/>
    <property type="match status" value="1"/>
</dbReference>
<evidence type="ECO:0000259" key="2">
    <source>
        <dbReference type="Pfam" id="PF05569"/>
    </source>
</evidence>
<evidence type="ECO:0000313" key="4">
    <source>
        <dbReference type="Proteomes" id="UP000505355"/>
    </source>
</evidence>
<feature type="transmembrane region" description="Helical" evidence="1">
    <location>
        <begin position="276"/>
        <end position="295"/>
    </location>
</feature>
<dbReference type="RefSeq" id="WP_173413611.1">
    <property type="nucleotide sequence ID" value="NZ_CP054139.1"/>
</dbReference>
<evidence type="ECO:0000313" key="3">
    <source>
        <dbReference type="EMBL" id="QKJ28913.1"/>
    </source>
</evidence>
<dbReference type="InterPro" id="IPR052173">
    <property type="entry name" value="Beta-lactam_resp_regulator"/>
</dbReference>
<keyword evidence="1" id="KW-0812">Transmembrane</keyword>
<evidence type="ECO:0000256" key="1">
    <source>
        <dbReference type="SAM" id="Phobius"/>
    </source>
</evidence>
<dbReference type="PANTHER" id="PTHR34978">
    <property type="entry name" value="POSSIBLE SENSOR-TRANSDUCER PROTEIN BLAR"/>
    <property type="match status" value="1"/>
</dbReference>
<keyword evidence="4" id="KW-1185">Reference proteome</keyword>
<protein>
    <submittedName>
        <fullName evidence="3">M56 family metallopeptidase</fullName>
    </submittedName>
</protein>
<accession>A0A7D4TKQ8</accession>
<reference evidence="3 4" key="1">
    <citation type="submission" date="2020-05" db="EMBL/GenBank/DDBJ databases">
        <title>Mucilaginibacter mali sp. nov.</title>
        <authorList>
            <person name="Kim H.S."/>
            <person name="Lee K.C."/>
            <person name="Suh M.K."/>
            <person name="Kim J.-S."/>
            <person name="Han K.-I."/>
            <person name="Eom M.K."/>
            <person name="Shin Y.K."/>
            <person name="Lee J.-S."/>
        </authorList>
    </citation>
    <scope>NUCLEOTIDE SEQUENCE [LARGE SCALE GENOMIC DNA]</scope>
    <source>
        <strain evidence="3 4">G2-14</strain>
    </source>
</reference>
<sequence length="502" mass="57852">MMALINFILCSGLLLLAYRVFLQNERMYRFNRFYLLFSLLFSAAVPFITITTHPQSLPVSYQHAVERVFTSSQTTATSSPLAQHPQILPDVDPNPVITAISIILAVYAFVTLVLLGRFMINLYRINRSITQNQRIELDDTQLVLTDASVIPHSFLNYVFVNRDDYPDGLEPQIICHEQAHVRQRHSLDVLLVEMMQVLCWFNPFIPFYRRAIQLNHEFLADEAVISQSIYDTIDYQYLLLAKASQANSIHLASQFNYQTTKKRLTMMTKNTTFAKAIGKQLLMLPVAALAVLLFSEKTAATVLPKIFPTLKTVEALTAKVDTPKVDFVRFAIPKAMRTKYSATDASEKVMSEYTAILKKYDIPDGNGKTTDISATDKAQLHALFIQMSVKQQNRQQFRFTKAFKPVAKNTITTEQLSEWQQDPKKFGVWVNDKRVKNADLANYKADDFDNLMFSRLTPVAIKNDGFRFQVNLMTKPYYAEYYKKTMANQEDRMDYWHIQRRK</sequence>
<dbReference type="InterPro" id="IPR008756">
    <property type="entry name" value="Peptidase_M56"/>
</dbReference>